<sequence length="229" mass="25451">MTVDPKEIVRKGYDAISHLYCRDNYEGEGSNQKMWVSQLLDILPPPPAQVLDLGCGCGVPASRDLALAGYTVTGVDISKVQIERAKKLVPQGTFIQSDISSESLADILPPSAQFAAVIALYVLIHIPIEEQPALIRRIGEWIQEGGYCAMVVGIRPWTGEVGGWLGASEDVKMWWSQASVDDYRKWSKDASFEIVRDEQAKDLMPNDSEVAEHQFLLLKKHRVEPMANL</sequence>
<dbReference type="Proteomes" id="UP000008064">
    <property type="component" value="Unassembled WGS sequence"/>
</dbReference>
<dbReference type="HOGENOM" id="CLU_060397_2_0_1"/>
<evidence type="ECO:0000259" key="3">
    <source>
        <dbReference type="Pfam" id="PF13649"/>
    </source>
</evidence>
<evidence type="ECO:0000256" key="1">
    <source>
        <dbReference type="ARBA" id="ARBA00022603"/>
    </source>
</evidence>
<dbReference type="PANTHER" id="PTHR43861">
    <property type="entry name" value="TRANS-ACONITATE 2-METHYLTRANSFERASE-RELATED"/>
    <property type="match status" value="1"/>
</dbReference>
<dbReference type="GO" id="GO:0032259">
    <property type="term" value="P:methylation"/>
    <property type="evidence" value="ECO:0007669"/>
    <property type="project" value="UniProtKB-KW"/>
</dbReference>
<dbReference type="Pfam" id="PF13649">
    <property type="entry name" value="Methyltransf_25"/>
    <property type="match status" value="1"/>
</dbReference>
<evidence type="ECO:0000256" key="2">
    <source>
        <dbReference type="ARBA" id="ARBA00022679"/>
    </source>
</evidence>
<dbReference type="Gene3D" id="3.40.50.150">
    <property type="entry name" value="Vaccinia Virus protein VP39"/>
    <property type="match status" value="1"/>
</dbReference>
<reference evidence="4" key="1">
    <citation type="submission" date="2011-04" db="EMBL/GenBank/DDBJ databases">
        <title>Evolution of plant cell wall degrading machinery underlies the functional diversity of forest fungi.</title>
        <authorList>
            <consortium name="US DOE Joint Genome Institute (JGI-PGF)"/>
            <person name="Eastwood D.C."/>
            <person name="Floudas D."/>
            <person name="Binder M."/>
            <person name="Majcherczyk A."/>
            <person name="Schneider P."/>
            <person name="Aerts A."/>
            <person name="Asiegbu F.O."/>
            <person name="Baker S.E."/>
            <person name="Barry K."/>
            <person name="Bendiksby M."/>
            <person name="Blumentritt M."/>
            <person name="Coutinho P.M."/>
            <person name="Cullen D."/>
            <person name="Cullen D."/>
            <person name="Gathman A."/>
            <person name="Goodell B."/>
            <person name="Henrissat B."/>
            <person name="Ihrmark K."/>
            <person name="Kauserud H."/>
            <person name="Kohler A."/>
            <person name="LaButti K."/>
            <person name="Lapidus A."/>
            <person name="Lavin J.L."/>
            <person name="Lee Y.-H."/>
            <person name="Lindquist E."/>
            <person name="Lilly W."/>
            <person name="Lucas S."/>
            <person name="Morin E."/>
            <person name="Murat C."/>
            <person name="Oguiza J.A."/>
            <person name="Park J."/>
            <person name="Pisabarro A.G."/>
            <person name="Riley R."/>
            <person name="Rosling A."/>
            <person name="Salamov A."/>
            <person name="Schmidt O."/>
            <person name="Schmutz J."/>
            <person name="Skrede I."/>
            <person name="Stenlid J."/>
            <person name="Wiebenga A."/>
            <person name="Xie X."/>
            <person name="Kues U."/>
            <person name="Hibbett D.S."/>
            <person name="Hoffmeister D."/>
            <person name="Hogberg N."/>
            <person name="Martin F."/>
            <person name="Grigoriev I.V."/>
            <person name="Watkinson S.C."/>
        </authorList>
    </citation>
    <scope>NUCLEOTIDE SEQUENCE</scope>
    <source>
        <strain evidence="4">S7.9</strain>
    </source>
</reference>
<accession>F8P8H8</accession>
<feature type="domain" description="Methyltransferase" evidence="3">
    <location>
        <begin position="50"/>
        <end position="146"/>
    </location>
</feature>
<proteinExistence type="predicted"/>
<dbReference type="SUPFAM" id="SSF53335">
    <property type="entry name" value="S-adenosyl-L-methionine-dependent methyltransferases"/>
    <property type="match status" value="1"/>
</dbReference>
<dbReference type="AlphaFoldDB" id="F8P8H8"/>
<dbReference type="OrthoDB" id="540004at2759"/>
<evidence type="ECO:0000313" key="4">
    <source>
        <dbReference type="EMBL" id="EGO20734.1"/>
    </source>
</evidence>
<organism>
    <name type="scientific">Serpula lacrymans var. lacrymans (strain S7.9)</name>
    <name type="common">Dry rot fungus</name>
    <dbReference type="NCBI Taxonomy" id="578457"/>
    <lineage>
        <taxon>Eukaryota</taxon>
        <taxon>Fungi</taxon>
        <taxon>Dikarya</taxon>
        <taxon>Basidiomycota</taxon>
        <taxon>Agaricomycotina</taxon>
        <taxon>Agaricomycetes</taxon>
        <taxon>Agaricomycetidae</taxon>
        <taxon>Boletales</taxon>
        <taxon>Coniophorineae</taxon>
        <taxon>Serpulaceae</taxon>
        <taxon>Serpula</taxon>
    </lineage>
</organism>
<name>F8P8H8_SERL9</name>
<protein>
    <recommendedName>
        <fullName evidence="3">Methyltransferase domain-containing protein</fullName>
    </recommendedName>
</protein>
<keyword evidence="2" id="KW-0808">Transferase</keyword>
<dbReference type="GeneID" id="18813633"/>
<dbReference type="EMBL" id="GL945440">
    <property type="protein sequence ID" value="EGO20734.1"/>
    <property type="molecule type" value="Genomic_DNA"/>
</dbReference>
<dbReference type="RefSeq" id="XP_007322700.1">
    <property type="nucleotide sequence ID" value="XM_007322638.1"/>
</dbReference>
<keyword evidence="1" id="KW-0489">Methyltransferase</keyword>
<dbReference type="InterPro" id="IPR041698">
    <property type="entry name" value="Methyltransf_25"/>
</dbReference>
<dbReference type="PANTHER" id="PTHR43861:SF1">
    <property type="entry name" value="TRANS-ACONITATE 2-METHYLTRANSFERASE"/>
    <property type="match status" value="1"/>
</dbReference>
<dbReference type="InterPro" id="IPR029063">
    <property type="entry name" value="SAM-dependent_MTases_sf"/>
</dbReference>
<dbReference type="KEGG" id="sla:SERLADRAFT_417868"/>
<dbReference type="CDD" id="cd02440">
    <property type="entry name" value="AdoMet_MTases"/>
    <property type="match status" value="1"/>
</dbReference>
<dbReference type="GO" id="GO:0008168">
    <property type="term" value="F:methyltransferase activity"/>
    <property type="evidence" value="ECO:0007669"/>
    <property type="project" value="UniProtKB-KW"/>
</dbReference>
<gene>
    <name evidence="4" type="ORF">SERLADRAFT_417868</name>
</gene>